<proteinExistence type="predicted"/>
<evidence type="ECO:0000313" key="3">
    <source>
        <dbReference type="Proteomes" id="UP000750334"/>
    </source>
</evidence>
<name>A0A9P6WCA1_MAUEX</name>
<evidence type="ECO:0000313" key="2">
    <source>
        <dbReference type="EMBL" id="KAG0670058.1"/>
    </source>
</evidence>
<evidence type="ECO:0000259" key="1">
    <source>
        <dbReference type="Pfam" id="PF19189"/>
    </source>
</evidence>
<dbReference type="AlphaFoldDB" id="A0A9P6WCA1"/>
<keyword evidence="3" id="KW-1185">Reference proteome</keyword>
<dbReference type="OrthoDB" id="2444174at2759"/>
<dbReference type="InterPro" id="IPR043837">
    <property type="entry name" value="Mtf2-like_C"/>
</dbReference>
<feature type="domain" description="Mtf2-like C-terminal" evidence="1">
    <location>
        <begin position="231"/>
        <end position="447"/>
    </location>
</feature>
<reference evidence="2 3" key="1">
    <citation type="submission" date="2020-11" db="EMBL/GenBank/DDBJ databases">
        <title>Kefir isolates.</title>
        <authorList>
            <person name="Marcisauskas S."/>
            <person name="Kim Y."/>
            <person name="Blasche S."/>
        </authorList>
    </citation>
    <scope>NUCLEOTIDE SEQUENCE [LARGE SCALE GENOMIC DNA]</scope>
    <source>
        <strain evidence="2 3">OG2</strain>
    </source>
</reference>
<dbReference type="InterPro" id="IPR040009">
    <property type="entry name" value="Mtf2/C5D6.12-like"/>
</dbReference>
<dbReference type="PANTHER" id="PTHR39468">
    <property type="entry name" value="CHROMOSOME 7, WHOLE GENOME SHOTGUN SEQUENCE"/>
    <property type="match status" value="1"/>
</dbReference>
<gene>
    <name evidence="2" type="ORF">C6P45_002853</name>
</gene>
<dbReference type="Pfam" id="PF19189">
    <property type="entry name" value="Mtf2"/>
    <property type="match status" value="1"/>
</dbReference>
<comment type="caution">
    <text evidence="2">The sequence shown here is derived from an EMBL/GenBank/DDBJ whole genome shotgun (WGS) entry which is preliminary data.</text>
</comment>
<accession>A0A9P6WCA1</accession>
<dbReference type="GO" id="GO:0005739">
    <property type="term" value="C:mitochondrion"/>
    <property type="evidence" value="ECO:0007669"/>
    <property type="project" value="InterPro"/>
</dbReference>
<protein>
    <recommendedName>
        <fullName evidence="1">Mtf2-like C-terminal domain-containing protein</fullName>
    </recommendedName>
</protein>
<organism evidence="2 3">
    <name type="scientific">Maudiozyma exigua</name>
    <name type="common">Yeast</name>
    <name type="synonym">Kazachstania exigua</name>
    <dbReference type="NCBI Taxonomy" id="34358"/>
    <lineage>
        <taxon>Eukaryota</taxon>
        <taxon>Fungi</taxon>
        <taxon>Dikarya</taxon>
        <taxon>Ascomycota</taxon>
        <taxon>Saccharomycotina</taxon>
        <taxon>Saccharomycetes</taxon>
        <taxon>Saccharomycetales</taxon>
        <taxon>Saccharomycetaceae</taxon>
        <taxon>Maudiozyma</taxon>
    </lineage>
</organism>
<dbReference type="Proteomes" id="UP000750334">
    <property type="component" value="Unassembled WGS sequence"/>
</dbReference>
<sequence>MLRYNNGRILQLGIRNSLRQLHANVYSFQELKDEMTEISLDNTDTAEKLKSDDTLDDASVKERMIFGSIFERMQQKEELRKKRMSEIFHAEEEIMSNKIRAGSSGMSRDSGEVKVNFGQHDQYEGIDPSDINLVEYFKQESEKRKINDTLFSKKIDNTKKGDKGKSSIIYDLFENIEKSILQNKKKTLEHADVMRIDNFSPSSLPDASTIQSQQKYLKLDIKKLEAEERYKAAMDTAMKPYINSMAIKVTSDYDILEKMKQLIELFTSRDKSLDALNNNQPVDIINSINKCIKKDAANIPQPYVITIPYTILRLLTGPEFEILNERKYSIAIYVYQRCKTCQDLSLYLNVCNIGFYNLLLKLSWENFKDIKRLLDLTAEMNTNGILGDIETVETLDTLIQGVETTYDSCIPMEDELDHVVDTAKGILWTNKTRIYLYDLKKYLQKLKVALTIEE</sequence>
<dbReference type="EMBL" id="PUHR01000028">
    <property type="protein sequence ID" value="KAG0670058.1"/>
    <property type="molecule type" value="Genomic_DNA"/>
</dbReference>
<dbReference type="PANTHER" id="PTHR39468:SF1">
    <property type="entry name" value="MTF2-LIKE C-TERMINAL DOMAIN-CONTAINING PROTEIN"/>
    <property type="match status" value="1"/>
</dbReference>